<comment type="subcellular location">
    <subcellularLocation>
        <location evidence="1">Membrane</location>
        <topology evidence="1">Single-pass membrane protein</topology>
    </subcellularLocation>
</comment>
<keyword evidence="7" id="KW-0325">Glycoprotein</keyword>
<dbReference type="Pfam" id="PF04577">
    <property type="entry name" value="Glyco_transf_61"/>
    <property type="match status" value="1"/>
</dbReference>
<keyword evidence="5" id="KW-1133">Transmembrane helix</keyword>
<dbReference type="AlphaFoldDB" id="A0A0D7AGM4"/>
<evidence type="ECO:0000256" key="1">
    <source>
        <dbReference type="ARBA" id="ARBA00004167"/>
    </source>
</evidence>
<sequence>MYGSLKNVVPSASDLLPKLDLSTFGSSYNYPSDQLGRWNTQLTWGSKVGHVPETRVVAHVPGWTVLERLYVFNGTIYVVSKFSETLPDLKFVYSKGINIEDGEDAELARVPTAEHINVITPLEARHLFGTRTARTIDDLTFFVNDPPQFVTHYYHWSAELWFGLVRTFFSLSKENSRMPAPKRIIFNHITTDKWRDYAAMNEWVFRSSAPGIVMEFADDWQDRAEMGHPFVFERVILADRSAAMMSYNYARYQRTASAVFALPGPKTWFLSIRNNVVGFAGIDPKAGSSSTSTPVITYVSRQEWGRRMLIKEDHEKLVQELEKLCDTHGYEVNIVSMDKLSRLQQLQLAARTTIMMGVHGNGLTSLLWMNPTPRSTVMEFFYPGGFAHDYEYTTRAVGMTHYGFWGDKYFTHPDVPQPAYPEGFQGNSIPIDGELVARLCVERLTVADMVDD</sequence>
<evidence type="ECO:0000256" key="3">
    <source>
        <dbReference type="ARBA" id="ARBA00022679"/>
    </source>
</evidence>
<accession>A0A0D7AGM4</accession>
<gene>
    <name evidence="9" type="ORF">FISHEDRAFT_40033</name>
</gene>
<feature type="domain" description="Glycosyltransferase 61 catalytic" evidence="8">
    <location>
        <begin position="153"/>
        <end position="372"/>
    </location>
</feature>
<keyword evidence="6" id="KW-0472">Membrane</keyword>
<keyword evidence="2" id="KW-0328">Glycosyltransferase</keyword>
<dbReference type="GO" id="GO:0016020">
    <property type="term" value="C:membrane"/>
    <property type="evidence" value="ECO:0007669"/>
    <property type="project" value="UniProtKB-SubCell"/>
</dbReference>
<evidence type="ECO:0000256" key="6">
    <source>
        <dbReference type="ARBA" id="ARBA00023136"/>
    </source>
</evidence>
<name>A0A0D7AGM4_9AGAR</name>
<evidence type="ECO:0000256" key="7">
    <source>
        <dbReference type="ARBA" id="ARBA00023180"/>
    </source>
</evidence>
<evidence type="ECO:0000256" key="5">
    <source>
        <dbReference type="ARBA" id="ARBA00022989"/>
    </source>
</evidence>
<dbReference type="GO" id="GO:0035269">
    <property type="term" value="P:protein O-linked glycosylation via mannose"/>
    <property type="evidence" value="ECO:0007669"/>
    <property type="project" value="TreeGrafter"/>
</dbReference>
<dbReference type="OrthoDB" id="529273at2759"/>
<evidence type="ECO:0000313" key="9">
    <source>
        <dbReference type="EMBL" id="KIY49993.1"/>
    </source>
</evidence>
<dbReference type="Proteomes" id="UP000054144">
    <property type="component" value="Unassembled WGS sequence"/>
</dbReference>
<dbReference type="GO" id="GO:0097363">
    <property type="term" value="F:protein O-acetylglucosaminyltransferase activity"/>
    <property type="evidence" value="ECO:0007669"/>
    <property type="project" value="TreeGrafter"/>
</dbReference>
<dbReference type="PANTHER" id="PTHR20961:SF38">
    <property type="entry name" value="PROTEIN O-LINKED-MANNOSE BETA-1,4-N-ACETYLGLUCOSAMINYLTRANSFERASE 2"/>
    <property type="match status" value="1"/>
</dbReference>
<evidence type="ECO:0000313" key="10">
    <source>
        <dbReference type="Proteomes" id="UP000054144"/>
    </source>
</evidence>
<keyword evidence="4" id="KW-0812">Transmembrane</keyword>
<evidence type="ECO:0000259" key="8">
    <source>
        <dbReference type="Pfam" id="PF04577"/>
    </source>
</evidence>
<dbReference type="InterPro" id="IPR007657">
    <property type="entry name" value="Glycosyltransferase_61"/>
</dbReference>
<proteinExistence type="predicted"/>
<reference evidence="9 10" key="1">
    <citation type="journal article" date="2015" name="Fungal Genet. Biol.">
        <title>Evolution of novel wood decay mechanisms in Agaricales revealed by the genome sequences of Fistulina hepatica and Cylindrobasidium torrendii.</title>
        <authorList>
            <person name="Floudas D."/>
            <person name="Held B.W."/>
            <person name="Riley R."/>
            <person name="Nagy L.G."/>
            <person name="Koehler G."/>
            <person name="Ransdell A.S."/>
            <person name="Younus H."/>
            <person name="Chow J."/>
            <person name="Chiniquy J."/>
            <person name="Lipzen A."/>
            <person name="Tritt A."/>
            <person name="Sun H."/>
            <person name="Haridas S."/>
            <person name="LaButti K."/>
            <person name="Ohm R.A."/>
            <person name="Kues U."/>
            <person name="Blanchette R.A."/>
            <person name="Grigoriev I.V."/>
            <person name="Minto R.E."/>
            <person name="Hibbett D.S."/>
        </authorList>
    </citation>
    <scope>NUCLEOTIDE SEQUENCE [LARGE SCALE GENOMIC DNA]</scope>
    <source>
        <strain evidence="9 10">ATCC 64428</strain>
    </source>
</reference>
<dbReference type="InterPro" id="IPR049625">
    <property type="entry name" value="Glyco_transf_61_cat"/>
</dbReference>
<protein>
    <recommendedName>
        <fullName evidence="8">Glycosyltransferase 61 catalytic domain-containing protein</fullName>
    </recommendedName>
</protein>
<dbReference type="PANTHER" id="PTHR20961">
    <property type="entry name" value="GLYCOSYLTRANSFERASE"/>
    <property type="match status" value="1"/>
</dbReference>
<evidence type="ECO:0000256" key="4">
    <source>
        <dbReference type="ARBA" id="ARBA00022692"/>
    </source>
</evidence>
<evidence type="ECO:0000256" key="2">
    <source>
        <dbReference type="ARBA" id="ARBA00022676"/>
    </source>
</evidence>
<dbReference type="EMBL" id="KN881694">
    <property type="protein sequence ID" value="KIY49993.1"/>
    <property type="molecule type" value="Genomic_DNA"/>
</dbReference>
<dbReference type="GO" id="GO:0005783">
    <property type="term" value="C:endoplasmic reticulum"/>
    <property type="evidence" value="ECO:0007669"/>
    <property type="project" value="TreeGrafter"/>
</dbReference>
<organism evidence="9 10">
    <name type="scientific">Fistulina hepatica ATCC 64428</name>
    <dbReference type="NCBI Taxonomy" id="1128425"/>
    <lineage>
        <taxon>Eukaryota</taxon>
        <taxon>Fungi</taxon>
        <taxon>Dikarya</taxon>
        <taxon>Basidiomycota</taxon>
        <taxon>Agaricomycotina</taxon>
        <taxon>Agaricomycetes</taxon>
        <taxon>Agaricomycetidae</taxon>
        <taxon>Agaricales</taxon>
        <taxon>Fistulinaceae</taxon>
        <taxon>Fistulina</taxon>
    </lineage>
</organism>
<keyword evidence="3" id="KW-0808">Transferase</keyword>
<keyword evidence="10" id="KW-1185">Reference proteome</keyword>